<protein>
    <submittedName>
        <fullName evidence="2">Uncharacterized protein</fullName>
    </submittedName>
</protein>
<feature type="region of interest" description="Disordered" evidence="1">
    <location>
        <begin position="1"/>
        <end position="22"/>
    </location>
</feature>
<organism evidence="2 3">
    <name type="scientific">Planosporangium mesophilum</name>
    <dbReference type="NCBI Taxonomy" id="689768"/>
    <lineage>
        <taxon>Bacteria</taxon>
        <taxon>Bacillati</taxon>
        <taxon>Actinomycetota</taxon>
        <taxon>Actinomycetes</taxon>
        <taxon>Micromonosporales</taxon>
        <taxon>Micromonosporaceae</taxon>
        <taxon>Planosporangium</taxon>
    </lineage>
</organism>
<dbReference type="EMBL" id="BOON01000017">
    <property type="protein sequence ID" value="GII22237.1"/>
    <property type="molecule type" value="Genomic_DNA"/>
</dbReference>
<evidence type="ECO:0000256" key="1">
    <source>
        <dbReference type="SAM" id="MobiDB-lite"/>
    </source>
</evidence>
<evidence type="ECO:0000313" key="2">
    <source>
        <dbReference type="EMBL" id="GII22237.1"/>
    </source>
</evidence>
<comment type="caution">
    <text evidence="2">The sequence shown here is derived from an EMBL/GenBank/DDBJ whole genome shotgun (WGS) entry which is preliminary data.</text>
</comment>
<sequence length="107" mass="11877">MSQPMRARHFTPIAPLHDAPLGPSVNRSDIEDAISDALRGVVLGGYDEIVCGRLVRQLDVTSLRTLVSMTERVRTAGMVEALDLENAIHARTDRARQEIRELEHPGH</sequence>
<name>A0A8J3WZH6_9ACTN</name>
<evidence type="ECO:0000313" key="3">
    <source>
        <dbReference type="Proteomes" id="UP000599074"/>
    </source>
</evidence>
<dbReference type="AlphaFoldDB" id="A0A8J3WZH6"/>
<keyword evidence="3" id="KW-1185">Reference proteome</keyword>
<reference evidence="2" key="1">
    <citation type="submission" date="2021-01" db="EMBL/GenBank/DDBJ databases">
        <title>Whole genome shotgun sequence of Planosporangium mesophilum NBRC 109066.</title>
        <authorList>
            <person name="Komaki H."/>
            <person name="Tamura T."/>
        </authorList>
    </citation>
    <scope>NUCLEOTIDE SEQUENCE</scope>
    <source>
        <strain evidence="2">NBRC 109066</strain>
    </source>
</reference>
<gene>
    <name evidence="2" type="ORF">Pme01_18340</name>
</gene>
<accession>A0A8J3WZH6</accession>
<proteinExistence type="predicted"/>
<dbReference type="Proteomes" id="UP000599074">
    <property type="component" value="Unassembled WGS sequence"/>
</dbReference>